<accession>A0A160TUR5</accession>
<evidence type="ECO:0000256" key="2">
    <source>
        <dbReference type="ARBA" id="ARBA00022729"/>
    </source>
</evidence>
<dbReference type="SUPFAM" id="SSF111384">
    <property type="entry name" value="OmpH-like"/>
    <property type="match status" value="1"/>
</dbReference>
<organism evidence="4">
    <name type="scientific">hydrothermal vent metagenome</name>
    <dbReference type="NCBI Taxonomy" id="652676"/>
    <lineage>
        <taxon>unclassified sequences</taxon>
        <taxon>metagenomes</taxon>
        <taxon>ecological metagenomes</taxon>
    </lineage>
</organism>
<dbReference type="InterPro" id="IPR024930">
    <property type="entry name" value="Skp_dom_sf"/>
</dbReference>
<dbReference type="PANTHER" id="PTHR35089:SF1">
    <property type="entry name" value="CHAPERONE PROTEIN SKP"/>
    <property type="match status" value="1"/>
</dbReference>
<evidence type="ECO:0000256" key="3">
    <source>
        <dbReference type="SAM" id="Coils"/>
    </source>
</evidence>
<proteinExistence type="inferred from homology"/>
<dbReference type="GO" id="GO:0005829">
    <property type="term" value="C:cytosol"/>
    <property type="evidence" value="ECO:0007669"/>
    <property type="project" value="TreeGrafter"/>
</dbReference>
<feature type="coiled-coil region" evidence="3">
    <location>
        <begin position="94"/>
        <end position="136"/>
    </location>
</feature>
<dbReference type="GO" id="GO:0050821">
    <property type="term" value="P:protein stabilization"/>
    <property type="evidence" value="ECO:0007669"/>
    <property type="project" value="TreeGrafter"/>
</dbReference>
<comment type="similarity">
    <text evidence="1">Belongs to the Skp family.</text>
</comment>
<sequence length="174" mass="20339">MILRTIKIVTLSLLFVSSGQSLLQSSHADQQQLKIGFVNPVKLLELSPQGEKALRLLEEEFRPRDQELIDLREKALALEVDLDKNRLVLQASEIKKKQRAIDGIRRKVKRDQQEAREDYNIRRNEELAKLQRLVREMIVTIANEEGFDLIVEQAVYVNNRIDLTERVLQRLQKE</sequence>
<gene>
    <name evidence="4" type="ORF">MGWOODY_XGa646</name>
</gene>
<dbReference type="GO" id="GO:0051082">
    <property type="term" value="F:unfolded protein binding"/>
    <property type="evidence" value="ECO:0007669"/>
    <property type="project" value="InterPro"/>
</dbReference>
<name>A0A160TUR5_9ZZZZ</name>
<dbReference type="Pfam" id="PF03938">
    <property type="entry name" value="OmpH"/>
    <property type="match status" value="1"/>
</dbReference>
<dbReference type="PANTHER" id="PTHR35089">
    <property type="entry name" value="CHAPERONE PROTEIN SKP"/>
    <property type="match status" value="1"/>
</dbReference>
<protein>
    <submittedName>
        <fullName evidence="4">Outer membrane protein H</fullName>
    </submittedName>
</protein>
<evidence type="ECO:0000313" key="4">
    <source>
        <dbReference type="EMBL" id="CUS54188.1"/>
    </source>
</evidence>
<dbReference type="Gene3D" id="3.30.910.20">
    <property type="entry name" value="Skp domain"/>
    <property type="match status" value="1"/>
</dbReference>
<keyword evidence="2" id="KW-0732">Signal</keyword>
<dbReference type="AlphaFoldDB" id="A0A160TUR5"/>
<keyword evidence="3" id="KW-0175">Coiled coil</keyword>
<evidence type="ECO:0000256" key="1">
    <source>
        <dbReference type="ARBA" id="ARBA00009091"/>
    </source>
</evidence>
<dbReference type="InterPro" id="IPR005632">
    <property type="entry name" value="Chaperone_Skp"/>
</dbReference>
<dbReference type="EMBL" id="CZRL01000104">
    <property type="protein sequence ID" value="CUS54188.1"/>
    <property type="molecule type" value="Genomic_DNA"/>
</dbReference>
<reference evidence="4" key="1">
    <citation type="submission" date="2015-10" db="EMBL/GenBank/DDBJ databases">
        <authorList>
            <person name="Gilbert D.G."/>
        </authorList>
    </citation>
    <scope>NUCLEOTIDE SEQUENCE</scope>
</reference>
<dbReference type="SMART" id="SM00935">
    <property type="entry name" value="OmpH"/>
    <property type="match status" value="1"/>
</dbReference>